<dbReference type="AlphaFoldDB" id="A0ABD5P7A1"/>
<sequence length="176" mass="19877">MSAHERAEVVVDDDVLHELREHERWHGPRMIRTIERHHPEHRPGIPVALFDAYAERLGYDVEASEADVLAKAVDETEWVGEDVYYRVGDDSENLSAYPPSWHARYAERNSIADLVREMGTQLGRAWVGRRELTLALESVAGVDPRTATAMVLDAGQRGEIAVQPRQNPESLVFLKG</sequence>
<keyword evidence="2" id="KW-1185">Reference proteome</keyword>
<dbReference type="EMBL" id="JBHSDS010000002">
    <property type="protein sequence ID" value="MFC4356730.1"/>
    <property type="molecule type" value="Genomic_DNA"/>
</dbReference>
<name>A0ABD5P7A1_9EURY</name>
<organism evidence="1 2">
    <name type="scientific">Halobium salinum</name>
    <dbReference type="NCBI Taxonomy" id="1364940"/>
    <lineage>
        <taxon>Archaea</taxon>
        <taxon>Methanobacteriati</taxon>
        <taxon>Methanobacteriota</taxon>
        <taxon>Stenosarchaea group</taxon>
        <taxon>Halobacteria</taxon>
        <taxon>Halobacteriales</taxon>
        <taxon>Haloferacaceae</taxon>
        <taxon>Halobium</taxon>
    </lineage>
</organism>
<gene>
    <name evidence="1" type="ORF">ACFO0N_02070</name>
</gene>
<accession>A0ABD5P7A1</accession>
<evidence type="ECO:0000313" key="1">
    <source>
        <dbReference type="EMBL" id="MFC4356730.1"/>
    </source>
</evidence>
<proteinExistence type="predicted"/>
<reference evidence="1 2" key="1">
    <citation type="journal article" date="2019" name="Int. J. Syst. Evol. Microbiol.">
        <title>The Global Catalogue of Microorganisms (GCM) 10K type strain sequencing project: providing services to taxonomists for standard genome sequencing and annotation.</title>
        <authorList>
            <consortium name="The Broad Institute Genomics Platform"/>
            <consortium name="The Broad Institute Genome Sequencing Center for Infectious Disease"/>
            <person name="Wu L."/>
            <person name="Ma J."/>
        </authorList>
    </citation>
    <scope>NUCLEOTIDE SEQUENCE [LARGE SCALE GENOMIC DNA]</scope>
    <source>
        <strain evidence="1 2">CGMCC 1.12553</strain>
    </source>
</reference>
<dbReference type="Proteomes" id="UP001595921">
    <property type="component" value="Unassembled WGS sequence"/>
</dbReference>
<dbReference type="RefSeq" id="WP_267625166.1">
    <property type="nucleotide sequence ID" value="NZ_JAODIW010000010.1"/>
</dbReference>
<protein>
    <submittedName>
        <fullName evidence="1">Uncharacterized protein</fullName>
    </submittedName>
</protein>
<evidence type="ECO:0000313" key="2">
    <source>
        <dbReference type="Proteomes" id="UP001595921"/>
    </source>
</evidence>
<comment type="caution">
    <text evidence="1">The sequence shown here is derived from an EMBL/GenBank/DDBJ whole genome shotgun (WGS) entry which is preliminary data.</text>
</comment>